<comment type="miscellaneous">
    <text evidence="8">This enzyme catalyzes only one turnover and therefore is not strictly catalytic. According to one definition, an enzyme is a biocatalyst that acts repeatedly and over many reaction cycles.</text>
</comment>
<comment type="function">
    <text evidence="8">Involved in the cellular defense against the biological effects of O6-methylguanine (O6-MeG) and O4-methylthymine (O4-MeT) in DNA. Repairs the methylated nucleobase in DNA by stoichiometrically transferring the methyl group to a cysteine residue in the enzyme. This is a suicide reaction: the enzyme is irreversibly inactivated.</text>
</comment>
<dbReference type="InterPro" id="IPR014048">
    <property type="entry name" value="MethylDNA_cys_MeTrfase_DNA-bd"/>
</dbReference>
<comment type="subcellular location">
    <subcellularLocation>
        <location evidence="8">Cytoplasm</location>
    </subcellularLocation>
</comment>
<dbReference type="Proteomes" id="UP000249794">
    <property type="component" value="Unassembled WGS sequence"/>
</dbReference>
<comment type="similarity">
    <text evidence="8">Belongs to the MGMT family.</text>
</comment>
<keyword evidence="5 8" id="KW-0227">DNA damage</keyword>
<dbReference type="InterPro" id="IPR001497">
    <property type="entry name" value="MethylDNA_cys_MeTrfase_AS"/>
</dbReference>
<evidence type="ECO:0000256" key="6">
    <source>
        <dbReference type="ARBA" id="ARBA00023204"/>
    </source>
</evidence>
<sequence length="169" mass="18613">MTYYTWIESPLGPLLLVGDGHKLTGLYLKGQKHFPTQTDSWQASDQDIPFAQTQTQLSEYFAHQRQSFDLPTHAQGTDFQQQVWQLLPQIPFGETVTYGSLAEKIGQPGAARAVGAANGRNPLSIIVPCHRVIAANGQLTGYAGGVDRKQWLLAHEQKEIISRCGNPAI</sequence>
<evidence type="ECO:0000256" key="2">
    <source>
        <dbReference type="ARBA" id="ARBA00022490"/>
    </source>
</evidence>
<evidence type="ECO:0000259" key="9">
    <source>
        <dbReference type="Pfam" id="PF01035"/>
    </source>
</evidence>
<dbReference type="GO" id="GO:0006307">
    <property type="term" value="P:DNA alkylation repair"/>
    <property type="evidence" value="ECO:0007669"/>
    <property type="project" value="UniProtKB-UniRule"/>
</dbReference>
<evidence type="ECO:0000256" key="7">
    <source>
        <dbReference type="ARBA" id="ARBA00049348"/>
    </source>
</evidence>
<dbReference type="HAMAP" id="MF_00772">
    <property type="entry name" value="OGT"/>
    <property type="match status" value="1"/>
</dbReference>
<dbReference type="SUPFAM" id="SSF53155">
    <property type="entry name" value="Methylated DNA-protein cysteine methyltransferase domain"/>
    <property type="match status" value="1"/>
</dbReference>
<evidence type="ECO:0000313" key="12">
    <source>
        <dbReference type="Proteomes" id="UP000249794"/>
    </source>
</evidence>
<evidence type="ECO:0000256" key="4">
    <source>
        <dbReference type="ARBA" id="ARBA00022679"/>
    </source>
</evidence>
<dbReference type="GO" id="GO:0003908">
    <property type="term" value="F:methylated-DNA-[protein]-cysteine S-methyltransferase activity"/>
    <property type="evidence" value="ECO:0007669"/>
    <property type="project" value="UniProtKB-UniRule"/>
</dbReference>
<dbReference type="Gene3D" id="1.10.10.10">
    <property type="entry name" value="Winged helix-like DNA-binding domain superfamily/Winged helix DNA-binding domain"/>
    <property type="match status" value="1"/>
</dbReference>
<proteinExistence type="inferred from homology"/>
<keyword evidence="4 8" id="KW-0808">Transferase</keyword>
<evidence type="ECO:0000313" key="11">
    <source>
        <dbReference type="EMBL" id="PZO60867.1"/>
    </source>
</evidence>
<dbReference type="CDD" id="cd06445">
    <property type="entry name" value="ATase"/>
    <property type="match status" value="1"/>
</dbReference>
<organism evidence="11 12">
    <name type="scientific">Phormidesmis priestleyi</name>
    <dbReference type="NCBI Taxonomy" id="268141"/>
    <lineage>
        <taxon>Bacteria</taxon>
        <taxon>Bacillati</taxon>
        <taxon>Cyanobacteriota</taxon>
        <taxon>Cyanophyceae</taxon>
        <taxon>Leptolyngbyales</taxon>
        <taxon>Leptolyngbyaceae</taxon>
        <taxon>Phormidesmis</taxon>
    </lineage>
</organism>
<reference evidence="12" key="1">
    <citation type="submission" date="2018-04" db="EMBL/GenBank/DDBJ databases">
        <authorList>
            <person name="Cornet L."/>
        </authorList>
    </citation>
    <scope>NUCLEOTIDE SEQUENCE [LARGE SCALE GENOMIC DNA]</scope>
</reference>
<evidence type="ECO:0000256" key="1">
    <source>
        <dbReference type="ARBA" id="ARBA00001286"/>
    </source>
</evidence>
<dbReference type="InterPro" id="IPR036217">
    <property type="entry name" value="MethylDNA_cys_MeTrfase_DNAb"/>
</dbReference>
<comment type="caution">
    <text evidence="11">The sequence shown here is derived from an EMBL/GenBank/DDBJ whole genome shotgun (WGS) entry which is preliminary data.</text>
</comment>
<dbReference type="InterPro" id="IPR036388">
    <property type="entry name" value="WH-like_DNA-bd_sf"/>
</dbReference>
<reference evidence="11 12" key="2">
    <citation type="submission" date="2018-06" db="EMBL/GenBank/DDBJ databases">
        <title>Metagenomic assembly of (sub)arctic Cyanobacteria and their associated microbiome from non-axenic cultures.</title>
        <authorList>
            <person name="Baurain D."/>
        </authorList>
    </citation>
    <scope>NUCLEOTIDE SEQUENCE [LARGE SCALE GENOMIC DNA]</scope>
    <source>
        <strain evidence="11">ULC027bin1</strain>
    </source>
</reference>
<dbReference type="GO" id="GO:0032259">
    <property type="term" value="P:methylation"/>
    <property type="evidence" value="ECO:0007669"/>
    <property type="project" value="UniProtKB-KW"/>
</dbReference>
<dbReference type="InterPro" id="IPR008332">
    <property type="entry name" value="MethylG_MeTrfase_N"/>
</dbReference>
<dbReference type="NCBIfam" id="TIGR00589">
    <property type="entry name" value="ogt"/>
    <property type="match status" value="1"/>
</dbReference>
<dbReference type="Gene3D" id="3.30.160.70">
    <property type="entry name" value="Methylated DNA-protein cysteine methyltransferase domain"/>
    <property type="match status" value="1"/>
</dbReference>
<evidence type="ECO:0000256" key="8">
    <source>
        <dbReference type="HAMAP-Rule" id="MF_00772"/>
    </source>
</evidence>
<dbReference type="Pfam" id="PF02870">
    <property type="entry name" value="Methyltransf_1N"/>
    <property type="match status" value="1"/>
</dbReference>
<evidence type="ECO:0000256" key="5">
    <source>
        <dbReference type="ARBA" id="ARBA00022763"/>
    </source>
</evidence>
<dbReference type="GO" id="GO:0005737">
    <property type="term" value="C:cytoplasm"/>
    <property type="evidence" value="ECO:0007669"/>
    <property type="project" value="UniProtKB-SubCell"/>
</dbReference>
<dbReference type="PANTHER" id="PTHR10815:SF5">
    <property type="entry name" value="METHYLATED-DNA--PROTEIN-CYSTEINE METHYLTRANSFERASE"/>
    <property type="match status" value="1"/>
</dbReference>
<evidence type="ECO:0000259" key="10">
    <source>
        <dbReference type="Pfam" id="PF02870"/>
    </source>
</evidence>
<feature type="active site" description="Nucleophile; methyl group acceptor" evidence="8">
    <location>
        <position position="129"/>
    </location>
</feature>
<accession>A0A2W4XWQ3</accession>
<dbReference type="PANTHER" id="PTHR10815">
    <property type="entry name" value="METHYLATED-DNA--PROTEIN-CYSTEINE METHYLTRANSFERASE"/>
    <property type="match status" value="1"/>
</dbReference>
<dbReference type="EC" id="2.1.1.63" evidence="8"/>
<gene>
    <name evidence="11" type="ORF">DCF15_01125</name>
</gene>
<dbReference type="InterPro" id="IPR036631">
    <property type="entry name" value="MGMT_N_sf"/>
</dbReference>
<keyword evidence="2 8" id="KW-0963">Cytoplasm</keyword>
<dbReference type="EMBL" id="QBMP01000005">
    <property type="protein sequence ID" value="PZO60867.1"/>
    <property type="molecule type" value="Genomic_DNA"/>
</dbReference>
<feature type="domain" description="Methylated-DNA-[protein]-cysteine S-methyltransferase DNA binding" evidence="9">
    <location>
        <begin position="78"/>
        <end position="157"/>
    </location>
</feature>
<evidence type="ECO:0000256" key="3">
    <source>
        <dbReference type="ARBA" id="ARBA00022603"/>
    </source>
</evidence>
<comment type="catalytic activity">
    <reaction evidence="1 8">
        <text>a 4-O-methyl-thymidine in DNA + L-cysteinyl-[protein] = a thymidine in DNA + S-methyl-L-cysteinyl-[protein]</text>
        <dbReference type="Rhea" id="RHEA:53428"/>
        <dbReference type="Rhea" id="RHEA-COMP:10131"/>
        <dbReference type="Rhea" id="RHEA-COMP:10132"/>
        <dbReference type="Rhea" id="RHEA-COMP:13555"/>
        <dbReference type="Rhea" id="RHEA-COMP:13556"/>
        <dbReference type="ChEBI" id="CHEBI:29950"/>
        <dbReference type="ChEBI" id="CHEBI:82612"/>
        <dbReference type="ChEBI" id="CHEBI:137386"/>
        <dbReference type="ChEBI" id="CHEBI:137387"/>
        <dbReference type="EC" id="2.1.1.63"/>
    </reaction>
</comment>
<dbReference type="SUPFAM" id="SSF46767">
    <property type="entry name" value="Methylated DNA-protein cysteine methyltransferase, C-terminal domain"/>
    <property type="match status" value="1"/>
</dbReference>
<dbReference type="PROSITE" id="PS00374">
    <property type="entry name" value="MGMT"/>
    <property type="match status" value="1"/>
</dbReference>
<keyword evidence="3 8" id="KW-0489">Methyltransferase</keyword>
<dbReference type="InterPro" id="IPR023546">
    <property type="entry name" value="MGMT"/>
</dbReference>
<comment type="catalytic activity">
    <reaction evidence="7 8">
        <text>a 6-O-methyl-2'-deoxyguanosine in DNA + L-cysteinyl-[protein] = S-methyl-L-cysteinyl-[protein] + a 2'-deoxyguanosine in DNA</text>
        <dbReference type="Rhea" id="RHEA:24000"/>
        <dbReference type="Rhea" id="RHEA-COMP:10131"/>
        <dbReference type="Rhea" id="RHEA-COMP:10132"/>
        <dbReference type="Rhea" id="RHEA-COMP:11367"/>
        <dbReference type="Rhea" id="RHEA-COMP:11368"/>
        <dbReference type="ChEBI" id="CHEBI:29950"/>
        <dbReference type="ChEBI" id="CHEBI:82612"/>
        <dbReference type="ChEBI" id="CHEBI:85445"/>
        <dbReference type="ChEBI" id="CHEBI:85448"/>
        <dbReference type="EC" id="2.1.1.63"/>
    </reaction>
</comment>
<keyword evidence="6 8" id="KW-0234">DNA repair</keyword>
<feature type="domain" description="Methylguanine DNA methyltransferase ribonuclease-like" evidence="10">
    <location>
        <begin position="3"/>
        <end position="72"/>
    </location>
</feature>
<dbReference type="Pfam" id="PF01035">
    <property type="entry name" value="DNA_binding_1"/>
    <property type="match status" value="1"/>
</dbReference>
<dbReference type="AlphaFoldDB" id="A0A2W4XWQ3"/>
<name>A0A2W4XWQ3_9CYAN</name>
<protein>
    <recommendedName>
        <fullName evidence="8">Methylated-DNA--protein-cysteine methyltransferase</fullName>
        <ecNumber evidence="8">2.1.1.63</ecNumber>
    </recommendedName>
    <alternativeName>
        <fullName evidence="8">6-O-methylguanine-DNA methyltransferase</fullName>
        <shortName evidence="8">MGMT</shortName>
    </alternativeName>
    <alternativeName>
        <fullName evidence="8">O-6-methylguanine-DNA-alkyltransferase</fullName>
    </alternativeName>
</protein>
<dbReference type="FunFam" id="1.10.10.10:FF:000337">
    <property type="entry name" value="Methylated-DNA--protein-cysteine methyltransferase"/>
    <property type="match status" value="1"/>
</dbReference>